<evidence type="ECO:0000256" key="1">
    <source>
        <dbReference type="SAM" id="SignalP"/>
    </source>
</evidence>
<proteinExistence type="predicted"/>
<dbReference type="RefSeq" id="WP_193927175.1">
    <property type="nucleotide sequence ID" value="NZ_JADEYC010000007.1"/>
</dbReference>
<evidence type="ECO:0000313" key="2">
    <source>
        <dbReference type="EMBL" id="MBE9373738.1"/>
    </source>
</evidence>
<keyword evidence="1" id="KW-0732">Signal</keyword>
<sequence>MSSLRKNGKRSLALLAGAALAGGGALMGATSATAEEQQGAAQDCAYGDLCLWPEVDYGGDPVAFFECTWFDIGDHGEGWAPLSSFNNNQWEGTESVFYTWDENNPDEPFQEVYRSVAPEAIPNVEHLDIHAVQTCPAGLK</sequence>
<name>A0A929B8Y2_9PSEU</name>
<evidence type="ECO:0008006" key="4">
    <source>
        <dbReference type="Google" id="ProtNLM"/>
    </source>
</evidence>
<gene>
    <name evidence="2" type="ORF">IQ251_04655</name>
</gene>
<feature type="chain" id="PRO_5037112278" description="Peptidase inhibitor family I36" evidence="1">
    <location>
        <begin position="35"/>
        <end position="140"/>
    </location>
</feature>
<accession>A0A929B8Y2</accession>
<dbReference type="AlphaFoldDB" id="A0A929B8Y2"/>
<comment type="caution">
    <text evidence="2">The sequence shown here is derived from an EMBL/GenBank/DDBJ whole genome shotgun (WGS) entry which is preliminary data.</text>
</comment>
<dbReference type="EMBL" id="JADEYC010000007">
    <property type="protein sequence ID" value="MBE9373738.1"/>
    <property type="molecule type" value="Genomic_DNA"/>
</dbReference>
<dbReference type="Proteomes" id="UP000598360">
    <property type="component" value="Unassembled WGS sequence"/>
</dbReference>
<reference evidence="2" key="1">
    <citation type="submission" date="2020-10" db="EMBL/GenBank/DDBJ databases">
        <title>Diversity and distribution of actinomycetes associated with coral in the coast of Hainan.</title>
        <authorList>
            <person name="Li F."/>
        </authorList>
    </citation>
    <scope>NUCLEOTIDE SEQUENCE</scope>
    <source>
        <strain evidence="2">HNM0983</strain>
    </source>
</reference>
<organism evidence="2 3">
    <name type="scientific">Saccharopolyspora montiporae</name>
    <dbReference type="NCBI Taxonomy" id="2781240"/>
    <lineage>
        <taxon>Bacteria</taxon>
        <taxon>Bacillati</taxon>
        <taxon>Actinomycetota</taxon>
        <taxon>Actinomycetes</taxon>
        <taxon>Pseudonocardiales</taxon>
        <taxon>Pseudonocardiaceae</taxon>
        <taxon>Saccharopolyspora</taxon>
    </lineage>
</organism>
<feature type="signal peptide" evidence="1">
    <location>
        <begin position="1"/>
        <end position="34"/>
    </location>
</feature>
<protein>
    <recommendedName>
        <fullName evidence="4">Peptidase inhibitor family I36</fullName>
    </recommendedName>
</protein>
<evidence type="ECO:0000313" key="3">
    <source>
        <dbReference type="Proteomes" id="UP000598360"/>
    </source>
</evidence>
<keyword evidence="3" id="KW-1185">Reference proteome</keyword>